<keyword evidence="7" id="KW-1185">Reference proteome</keyword>
<dbReference type="SUPFAM" id="SSF143212">
    <property type="entry name" value="Rv2632c-like"/>
    <property type="match status" value="1"/>
</dbReference>
<keyword evidence="2 4" id="KW-0238">DNA-binding</keyword>
<evidence type="ECO:0000313" key="6">
    <source>
        <dbReference type="EMBL" id="QFZ20246.1"/>
    </source>
</evidence>
<reference evidence="7" key="1">
    <citation type="journal article" date="2021" name="Curr. Microbiol.">
        <title>Complete genome of nocamycin-producing strain Saccharothrix syringae NRRL B-16468 reveals the biosynthetic potential for secondary metabolites.</title>
        <authorList>
            <person name="Mo X."/>
            <person name="Yang S."/>
        </authorList>
    </citation>
    <scope>NUCLEOTIDE SEQUENCE [LARGE SCALE GENOMIC DNA]</scope>
    <source>
        <strain evidence="7">ATCC 51364 / DSM 43886 / JCM 6844 / KCTC 9398 / NBRC 14523 / NRRL B-16468 / INA 2240</strain>
    </source>
</reference>
<dbReference type="InterPro" id="IPR015057">
    <property type="entry name" value="Rv2632c-like"/>
</dbReference>
<evidence type="ECO:0000313" key="7">
    <source>
        <dbReference type="Proteomes" id="UP000325787"/>
    </source>
</evidence>
<dbReference type="EMBL" id="CP034550">
    <property type="protein sequence ID" value="QFZ20246.1"/>
    <property type="molecule type" value="Genomic_DNA"/>
</dbReference>
<evidence type="ECO:0000256" key="1">
    <source>
        <dbReference type="ARBA" id="ARBA00023015"/>
    </source>
</evidence>
<dbReference type="InterPro" id="IPR009057">
    <property type="entry name" value="Homeodomain-like_sf"/>
</dbReference>
<dbReference type="PRINTS" id="PR00455">
    <property type="entry name" value="HTHTETR"/>
</dbReference>
<dbReference type="InterPro" id="IPR038070">
    <property type="entry name" value="Rv2632c-like_sf"/>
</dbReference>
<dbReference type="InterPro" id="IPR036271">
    <property type="entry name" value="Tet_transcr_reg_TetR-rel_C_sf"/>
</dbReference>
<feature type="DNA-binding region" description="H-T-H motif" evidence="4">
    <location>
        <begin position="37"/>
        <end position="56"/>
    </location>
</feature>
<evidence type="ECO:0000259" key="5">
    <source>
        <dbReference type="PROSITE" id="PS50977"/>
    </source>
</evidence>
<dbReference type="Pfam" id="PF08962">
    <property type="entry name" value="Rv2632c-like"/>
    <property type="match status" value="1"/>
</dbReference>
<dbReference type="GO" id="GO:0000976">
    <property type="term" value="F:transcription cis-regulatory region binding"/>
    <property type="evidence" value="ECO:0007669"/>
    <property type="project" value="TreeGrafter"/>
</dbReference>
<dbReference type="InterPro" id="IPR023772">
    <property type="entry name" value="DNA-bd_HTH_TetR-type_CS"/>
</dbReference>
<feature type="domain" description="HTH tetR-type" evidence="5">
    <location>
        <begin position="14"/>
        <end position="74"/>
    </location>
</feature>
<dbReference type="InterPro" id="IPR050109">
    <property type="entry name" value="HTH-type_TetR-like_transc_reg"/>
</dbReference>
<dbReference type="GO" id="GO:0003700">
    <property type="term" value="F:DNA-binding transcription factor activity"/>
    <property type="evidence" value="ECO:0007669"/>
    <property type="project" value="TreeGrafter"/>
</dbReference>
<evidence type="ECO:0000256" key="2">
    <source>
        <dbReference type="ARBA" id="ARBA00023125"/>
    </source>
</evidence>
<accession>A0A5Q0H1W2</accession>
<dbReference type="KEGG" id="ssyi:EKG83_25055"/>
<gene>
    <name evidence="6" type="ORF">EKG83_25055</name>
</gene>
<dbReference type="PROSITE" id="PS01081">
    <property type="entry name" value="HTH_TETR_1"/>
    <property type="match status" value="1"/>
</dbReference>
<dbReference type="Proteomes" id="UP000325787">
    <property type="component" value="Chromosome"/>
</dbReference>
<name>A0A5Q0H1W2_SACSY</name>
<dbReference type="PANTHER" id="PTHR30055">
    <property type="entry name" value="HTH-TYPE TRANSCRIPTIONAL REGULATOR RUTR"/>
    <property type="match status" value="1"/>
</dbReference>
<dbReference type="InterPro" id="IPR001647">
    <property type="entry name" value="HTH_TetR"/>
</dbReference>
<dbReference type="OrthoDB" id="3237195at2"/>
<dbReference type="Gene3D" id="3.30.160.240">
    <property type="entry name" value="Rv1738"/>
    <property type="match status" value="1"/>
</dbReference>
<dbReference type="Pfam" id="PF00440">
    <property type="entry name" value="TetR_N"/>
    <property type="match status" value="1"/>
</dbReference>
<evidence type="ECO:0000256" key="3">
    <source>
        <dbReference type="ARBA" id="ARBA00023163"/>
    </source>
</evidence>
<keyword evidence="1" id="KW-0805">Transcription regulation</keyword>
<protein>
    <submittedName>
        <fullName evidence="6">TetR family transcriptional regulator</fullName>
    </submittedName>
</protein>
<dbReference type="PANTHER" id="PTHR30055:SF234">
    <property type="entry name" value="HTH-TYPE TRANSCRIPTIONAL REGULATOR BETI"/>
    <property type="match status" value="1"/>
</dbReference>
<keyword evidence="3" id="KW-0804">Transcription</keyword>
<dbReference type="AlphaFoldDB" id="A0A5Q0H1W2"/>
<dbReference type="Gene3D" id="1.10.357.10">
    <property type="entry name" value="Tetracycline Repressor, domain 2"/>
    <property type="match status" value="1"/>
</dbReference>
<organism evidence="6 7">
    <name type="scientific">Saccharothrix syringae</name>
    <name type="common">Nocardiopsis syringae</name>
    <dbReference type="NCBI Taxonomy" id="103733"/>
    <lineage>
        <taxon>Bacteria</taxon>
        <taxon>Bacillati</taxon>
        <taxon>Actinomycetota</taxon>
        <taxon>Actinomycetes</taxon>
        <taxon>Pseudonocardiales</taxon>
        <taxon>Pseudonocardiaceae</taxon>
        <taxon>Saccharothrix</taxon>
    </lineage>
</organism>
<evidence type="ECO:0000256" key="4">
    <source>
        <dbReference type="PROSITE-ProRule" id="PRU00335"/>
    </source>
</evidence>
<dbReference type="SUPFAM" id="SSF48498">
    <property type="entry name" value="Tetracyclin repressor-like, C-terminal domain"/>
    <property type="match status" value="1"/>
</dbReference>
<proteinExistence type="predicted"/>
<sequence>MVEVRTVSGDGKGHSTRDRLVEAAIELFDRDGYDATSLESVCRRVSVTKGALYRHFPSKQALAVAVAEEYFRYWHEVRARVEASGAGPLAALIEVTCRMCALADRAPAVRVGVRLLFTSELFDLLAGVHLGGLVVVVRDLLARAVAAGEVRPGTRVREEADAITAALAGAQALGAVGAGGGSPLDRMTAEWRHRLGDLVPPEHRGSAHAALLPRQVGRSPGAPTRRWLVDVTIDEQDRGTTARARLRTGDDEHLVGTGSAPGEDVAPGAPGELAAARALSDLARQLLDTASSTHLRD</sequence>
<dbReference type="SUPFAM" id="SSF46689">
    <property type="entry name" value="Homeodomain-like"/>
    <property type="match status" value="1"/>
</dbReference>
<dbReference type="PROSITE" id="PS50977">
    <property type="entry name" value="HTH_TETR_2"/>
    <property type="match status" value="1"/>
</dbReference>